<sequence>MKKTVFIVTMMASASAFCTPYNLHVPSDPNAKYTVLETGTSGDLKTIVTKREGKAGISYSQRAYDCQHRLVKYLGSGESIEQMKSSKPDEKLAPITEESIAWYVGQEACK</sequence>
<feature type="signal peptide" evidence="1">
    <location>
        <begin position="1"/>
        <end position="18"/>
    </location>
</feature>
<dbReference type="EMBL" id="SDDU01000015">
    <property type="protein sequence ID" value="TCZ68056.1"/>
    <property type="molecule type" value="Genomic_DNA"/>
</dbReference>
<dbReference type="EMBL" id="SDDS01000032">
    <property type="protein sequence ID" value="TCZ31670.1"/>
    <property type="molecule type" value="Genomic_DNA"/>
</dbReference>
<evidence type="ECO:0000313" key="2">
    <source>
        <dbReference type="EMBL" id="TCX98071.1"/>
    </source>
</evidence>
<evidence type="ECO:0000256" key="1">
    <source>
        <dbReference type="SAM" id="SignalP"/>
    </source>
</evidence>
<organism evidence="5">
    <name type="scientific">Klebsiella pneumoniae</name>
    <dbReference type="NCBI Taxonomy" id="573"/>
    <lineage>
        <taxon>Bacteria</taxon>
        <taxon>Pseudomonadati</taxon>
        <taxon>Pseudomonadota</taxon>
        <taxon>Gammaproteobacteria</taxon>
        <taxon>Enterobacterales</taxon>
        <taxon>Enterobacteriaceae</taxon>
        <taxon>Klebsiella/Raoultella group</taxon>
        <taxon>Klebsiella</taxon>
        <taxon>Klebsiella pneumoniae complex</taxon>
    </lineage>
</organism>
<feature type="chain" id="PRO_5036115762" description="Lipoprotein" evidence="1">
    <location>
        <begin position="19"/>
        <end position="110"/>
    </location>
</feature>
<gene>
    <name evidence="3" type="ORF">ETE68_15660</name>
    <name evidence="2" type="ORF">ETE73_14000</name>
    <name evidence="4" type="ORF">ETH54_15710</name>
    <name evidence="5" type="ORF">ETH64_16330</name>
</gene>
<dbReference type="RefSeq" id="WP_071888997.1">
    <property type="nucleotide sequence ID" value="NZ_BHWE01000032.1"/>
</dbReference>
<reference evidence="5" key="1">
    <citation type="submission" date="2019-01" db="EMBL/GenBank/DDBJ databases">
        <authorList>
            <person name="Lista F."/>
            <person name="Anselmo A."/>
        </authorList>
    </citation>
    <scope>NUCLEOTIDE SEQUENCE</scope>
    <source>
        <strain evidence="5">1R</strain>
        <strain evidence="3">1S</strain>
        <strain evidence="4">3R</strain>
        <strain evidence="2">4S</strain>
    </source>
</reference>
<proteinExistence type="predicted"/>
<dbReference type="EMBL" id="SDCS01000013">
    <property type="protein sequence ID" value="TCX98071.1"/>
    <property type="molecule type" value="Genomic_DNA"/>
</dbReference>
<evidence type="ECO:0000313" key="5">
    <source>
        <dbReference type="EMBL" id="TCZ68056.1"/>
    </source>
</evidence>
<comment type="caution">
    <text evidence="5">The sequence shown here is derived from an EMBL/GenBank/DDBJ whole genome shotgun (WGS) entry which is preliminary data.</text>
</comment>
<evidence type="ECO:0000313" key="4">
    <source>
        <dbReference type="EMBL" id="TCZ31670.1"/>
    </source>
</evidence>
<accession>A0A484AHI1</accession>
<protein>
    <recommendedName>
        <fullName evidence="6">Lipoprotein</fullName>
    </recommendedName>
</protein>
<evidence type="ECO:0000313" key="3">
    <source>
        <dbReference type="EMBL" id="TCY06052.1"/>
    </source>
</evidence>
<keyword evidence="1" id="KW-0732">Signal</keyword>
<dbReference type="EMBL" id="SDCV01000013">
    <property type="protein sequence ID" value="TCY06052.1"/>
    <property type="molecule type" value="Genomic_DNA"/>
</dbReference>
<evidence type="ECO:0008006" key="6">
    <source>
        <dbReference type="Google" id="ProtNLM"/>
    </source>
</evidence>
<name>A0A484AHI1_KLEPN</name>
<dbReference type="AlphaFoldDB" id="A0A484AHI1"/>